<organism evidence="2 3">
    <name type="scientific">Oedothorax gibbosus</name>
    <dbReference type="NCBI Taxonomy" id="931172"/>
    <lineage>
        <taxon>Eukaryota</taxon>
        <taxon>Metazoa</taxon>
        <taxon>Ecdysozoa</taxon>
        <taxon>Arthropoda</taxon>
        <taxon>Chelicerata</taxon>
        <taxon>Arachnida</taxon>
        <taxon>Araneae</taxon>
        <taxon>Araneomorphae</taxon>
        <taxon>Entelegynae</taxon>
        <taxon>Araneoidea</taxon>
        <taxon>Linyphiidae</taxon>
        <taxon>Erigoninae</taxon>
        <taxon>Oedothorax</taxon>
    </lineage>
</organism>
<dbReference type="PANTHER" id="PTHR39110:SF1">
    <property type="entry name" value="TRANSMEMBRANE PROTEIN"/>
    <property type="match status" value="1"/>
</dbReference>
<dbReference type="InterPro" id="IPR043070">
    <property type="entry name" value="Spidroin_repeat"/>
</dbReference>
<evidence type="ECO:0000313" key="2">
    <source>
        <dbReference type="EMBL" id="KAG8197833.1"/>
    </source>
</evidence>
<proteinExistence type="predicted"/>
<name>A0AAV6VNL4_9ARAC</name>
<reference evidence="2 3" key="1">
    <citation type="journal article" date="2022" name="Nat. Ecol. Evol.">
        <title>A masculinizing supergene underlies an exaggerated male reproductive morph in a spider.</title>
        <authorList>
            <person name="Hendrickx F."/>
            <person name="De Corte Z."/>
            <person name="Sonet G."/>
            <person name="Van Belleghem S.M."/>
            <person name="Kostlbacher S."/>
            <person name="Vangestel C."/>
        </authorList>
    </citation>
    <scope>NUCLEOTIDE SEQUENCE [LARGE SCALE GENOMIC DNA]</scope>
    <source>
        <strain evidence="2">W744_W776</strain>
    </source>
</reference>
<dbReference type="Gene3D" id="1.10.274.60">
    <property type="entry name" value="Spidroin, repetitive domain"/>
    <property type="match status" value="3"/>
</dbReference>
<evidence type="ECO:0000259" key="1">
    <source>
        <dbReference type="Pfam" id="PF12042"/>
    </source>
</evidence>
<dbReference type="PANTHER" id="PTHR39110">
    <property type="entry name" value="TRANSMEMBRANE PROTEIN"/>
    <property type="match status" value="1"/>
</dbReference>
<feature type="domain" description="Tubuliform egg casing silk strands structural" evidence="1">
    <location>
        <begin position="59"/>
        <end position="165"/>
    </location>
</feature>
<dbReference type="Pfam" id="PF12042">
    <property type="entry name" value="RP1-2"/>
    <property type="match status" value="2"/>
</dbReference>
<dbReference type="PROSITE" id="PS00101">
    <property type="entry name" value="HEXAPEP_TRANSFERASES"/>
    <property type="match status" value="1"/>
</dbReference>
<dbReference type="Proteomes" id="UP000827092">
    <property type="component" value="Unassembled WGS sequence"/>
</dbReference>
<dbReference type="AlphaFoldDB" id="A0AAV6VNL4"/>
<protein>
    <recommendedName>
        <fullName evidence="1">Tubuliform egg casing silk strands structural domain-containing protein</fullName>
    </recommendedName>
</protein>
<sequence>MGTLRYKASLLCLIIEIFCISNVVPRYIGDRYRRWDTQGSDLLSADIGLGIGRPGDLATSLFSENLYSQLIKSNAFRMVINGRINRDIATNVGMMLGQAFAQEFNLNSYEMTNAFVNSLSYAYAGAGAGAFASAIVNTATQVLASYNILNSMNYNAYALSSAVADIAVKCVTNAVGIEGNIDDVFDTYDAEDADVRGSANLGLGLRNGLGLGSGLSTGLGVGAGLNAGLGLGAGLNADVGLGAGLNAGLGLGAGLNAGLGLGAGINAGLGLGGGLNAGFGLGAGVGAGLGLGAGVGAGLKLGAGAGLGLGAALNAGLGVGAGLNAGLGVRADVNAGLGIGADVNANLGLGVGANVGLGADVKLGVGVGENASLSAADAAVLFKQRLMLEMLKDKTFRTIFSDSIPAGAVSSLASAIAQFVSKAFSVPRSFLLTLENDISMLVKNDVGSPEAYAEGIAISLTNLLSSANLITPAAIGVEYSMASKAISSGLQNYIGSSKVAGVGLGIGSNPYNSYFSVLSGLEMLPYVGPDAISRKYPPILKAVKASKFGAKFSKALYSNLISSSKFTETFVLGTPAPAWKRIAKILGKNMAEAFGSPNPSYFVDTYANALLSVGDKLSYKTYARVMAAATSKALYALGYFVSGNPNIQAAIASNAIVKALVEKRPKSNREFPQMSSQLGLPWMTQISGVTPPSSQTSTKDKNGINVDANVGLGIDAGLGLGVDLGLGANADLGLGANADLGLGLDVNANVDAGLGFGAGFYDQPMNGYMKRRRRRDLFDANAALGVAADVNANIGVNAGLDVGANIGLGVDANVGLGVDANLGLGVGANLGKGGKDSKVQNRNDVSLSLVDVLPQLLAEKLYSSTAMFTAMNIVGSQKVVNLIAQGFAAQFGLETAAAFSKVYDLNLANTADGNIAACIAALASATTNALGTAGILNSNFTLLTVDQLATAIVAKFSSLIATSLDSKDWNVGTKWSGIFDQDFIDPPLSRGYSYVRPNVFSNFAKSLDDAVSFDYNFSNSDTIKSRILL</sequence>
<gene>
    <name evidence="2" type="ORF">JTE90_020111</name>
</gene>
<dbReference type="GO" id="GO:0016740">
    <property type="term" value="F:transferase activity"/>
    <property type="evidence" value="ECO:0007669"/>
    <property type="project" value="InterPro"/>
</dbReference>
<feature type="domain" description="Tubuliform egg casing silk strands structural" evidence="1">
    <location>
        <begin position="547"/>
        <end position="667"/>
    </location>
</feature>
<evidence type="ECO:0000313" key="3">
    <source>
        <dbReference type="Proteomes" id="UP000827092"/>
    </source>
</evidence>
<keyword evidence="3" id="KW-1185">Reference proteome</keyword>
<dbReference type="InterPro" id="IPR018357">
    <property type="entry name" value="Hexapep_transf_CS"/>
</dbReference>
<comment type="caution">
    <text evidence="2">The sequence shown here is derived from an EMBL/GenBank/DDBJ whole genome shotgun (WGS) entry which is preliminary data.</text>
</comment>
<dbReference type="EMBL" id="JAFNEN010000049">
    <property type="protein sequence ID" value="KAG8197833.1"/>
    <property type="molecule type" value="Genomic_DNA"/>
</dbReference>
<dbReference type="InterPro" id="IPR021915">
    <property type="entry name" value="RP1-2"/>
</dbReference>
<accession>A0AAV6VNL4</accession>
<dbReference type="InterPro" id="IPR053329">
    <property type="entry name" value="Merozoite_Surface_Assoc"/>
</dbReference>